<proteinExistence type="inferred from homology"/>
<dbReference type="Gene3D" id="3.40.50.300">
    <property type="entry name" value="P-loop containing nucleotide triphosphate hydrolases"/>
    <property type="match status" value="1"/>
</dbReference>
<dbReference type="Gene3D" id="3.30.450.90">
    <property type="match status" value="1"/>
</dbReference>
<dbReference type="SMART" id="SM00382">
    <property type="entry name" value="AAA"/>
    <property type="match status" value="1"/>
</dbReference>
<sequence>MTGHIDELLILAGELRASDLHISVGSPPVIRVDGVLRSLGEQMNNPIDIQEMTSHLLRTQRVTDKPEEEERDFAYAIEGVGRYRVHIYRQQNEPSLAIRLLPGVIPSIEDLALPQIIQILAQKMQGLILVTGPTGSGKSSTLAAIVGWINRTQHKHIITLEDPVEFLHGPGLSLIHQREIGVDTTGFAQGLKAALRQDPDVIMVGELRDLETISAAMTAAETGHLVLATLHTSDAPQTIDRIIDAYPASQQSQIRVQLASVLTAVISQRLLPSPKTSGRVCVTEVLLNTPAAANLIRTEKTHQLKSIMQTGRQLGMHTMDMKARELLQQGVLDHITAKPYLMEASS</sequence>
<organism evidence="3 4">
    <name type="scientific">Paenibacillus shirakamiensis</name>
    <dbReference type="NCBI Taxonomy" id="1265935"/>
    <lineage>
        <taxon>Bacteria</taxon>
        <taxon>Bacillati</taxon>
        <taxon>Bacillota</taxon>
        <taxon>Bacilli</taxon>
        <taxon>Bacillales</taxon>
        <taxon>Paenibacillaceae</taxon>
        <taxon>Paenibacillus</taxon>
    </lineage>
</organism>
<dbReference type="InterPro" id="IPR050921">
    <property type="entry name" value="T4SS_GSP_E_ATPase"/>
</dbReference>
<evidence type="ECO:0000313" key="3">
    <source>
        <dbReference type="EMBL" id="MBP2001575.1"/>
    </source>
</evidence>
<dbReference type="InterPro" id="IPR006321">
    <property type="entry name" value="PilT/PilU"/>
</dbReference>
<keyword evidence="4" id="KW-1185">Reference proteome</keyword>
<dbReference type="PROSITE" id="PS00662">
    <property type="entry name" value="T2SP_E"/>
    <property type="match status" value="1"/>
</dbReference>
<dbReference type="SUPFAM" id="SSF52540">
    <property type="entry name" value="P-loop containing nucleoside triphosphate hydrolases"/>
    <property type="match status" value="1"/>
</dbReference>
<dbReference type="InterPro" id="IPR027417">
    <property type="entry name" value="P-loop_NTPase"/>
</dbReference>
<reference evidence="3 4" key="1">
    <citation type="submission" date="2021-03" db="EMBL/GenBank/DDBJ databases">
        <title>Genomic Encyclopedia of Type Strains, Phase IV (KMG-IV): sequencing the most valuable type-strain genomes for metagenomic binning, comparative biology and taxonomic classification.</title>
        <authorList>
            <person name="Goeker M."/>
        </authorList>
    </citation>
    <scope>NUCLEOTIDE SEQUENCE [LARGE SCALE GENOMIC DNA]</scope>
    <source>
        <strain evidence="3 4">DSM 26806</strain>
    </source>
</reference>
<dbReference type="CDD" id="cd01131">
    <property type="entry name" value="PilT"/>
    <property type="match status" value="1"/>
</dbReference>
<dbReference type="InterPro" id="IPR003593">
    <property type="entry name" value="AAA+_ATPase"/>
</dbReference>
<evidence type="ECO:0000256" key="1">
    <source>
        <dbReference type="ARBA" id="ARBA00006611"/>
    </source>
</evidence>
<dbReference type="InterPro" id="IPR001482">
    <property type="entry name" value="T2SS/T4SS_dom"/>
</dbReference>
<evidence type="ECO:0000313" key="4">
    <source>
        <dbReference type="Proteomes" id="UP001519288"/>
    </source>
</evidence>
<name>A0ABS4JIP5_9BACL</name>
<dbReference type="EMBL" id="JAGGLD010000004">
    <property type="protein sequence ID" value="MBP2001575.1"/>
    <property type="molecule type" value="Genomic_DNA"/>
</dbReference>
<dbReference type="NCBIfam" id="TIGR01420">
    <property type="entry name" value="pilT_fam"/>
    <property type="match status" value="1"/>
</dbReference>
<comment type="similarity">
    <text evidence="1">Belongs to the GSP E family.</text>
</comment>
<dbReference type="RefSeq" id="WP_209863154.1">
    <property type="nucleotide sequence ID" value="NZ_JAGGLD010000004.1"/>
</dbReference>
<evidence type="ECO:0000259" key="2">
    <source>
        <dbReference type="PROSITE" id="PS00662"/>
    </source>
</evidence>
<feature type="domain" description="Bacterial type II secretion system protein E" evidence="2">
    <location>
        <begin position="195"/>
        <end position="209"/>
    </location>
</feature>
<dbReference type="Proteomes" id="UP001519288">
    <property type="component" value="Unassembled WGS sequence"/>
</dbReference>
<dbReference type="PANTHER" id="PTHR30486">
    <property type="entry name" value="TWITCHING MOTILITY PROTEIN PILT"/>
    <property type="match status" value="1"/>
</dbReference>
<dbReference type="Pfam" id="PF00437">
    <property type="entry name" value="T2SSE"/>
    <property type="match status" value="1"/>
</dbReference>
<gene>
    <name evidence="3" type="ORF">J2Z69_002620</name>
</gene>
<protein>
    <submittedName>
        <fullName evidence="3">Twitching motility protein PilT</fullName>
    </submittedName>
</protein>
<comment type="caution">
    <text evidence="3">The sequence shown here is derived from an EMBL/GenBank/DDBJ whole genome shotgun (WGS) entry which is preliminary data.</text>
</comment>
<accession>A0ABS4JIP5</accession>